<evidence type="ECO:0000313" key="3">
    <source>
        <dbReference type="WBParaSite" id="BTMF_0001636401-mRNA-1"/>
    </source>
</evidence>
<accession>A0A0R3R8K8</accession>
<gene>
    <name evidence="1" type="ORF">BTMF_LOCUS14345</name>
</gene>
<dbReference type="WBParaSite" id="BTMF_0001636401-mRNA-1">
    <property type="protein sequence ID" value="BTMF_0001636401-mRNA-1"/>
    <property type="gene ID" value="BTMF_0001636401"/>
</dbReference>
<reference evidence="1 2" key="2">
    <citation type="submission" date="2018-11" db="EMBL/GenBank/DDBJ databases">
        <authorList>
            <consortium name="Pathogen Informatics"/>
        </authorList>
    </citation>
    <scope>NUCLEOTIDE SEQUENCE [LARGE SCALE GENOMIC DNA]</scope>
</reference>
<dbReference type="EMBL" id="UZAG01021090">
    <property type="protein sequence ID" value="VDO49065.1"/>
    <property type="molecule type" value="Genomic_DNA"/>
</dbReference>
<protein>
    <submittedName>
        <fullName evidence="3">SCP domain-containing protein</fullName>
    </submittedName>
</protein>
<reference evidence="3" key="1">
    <citation type="submission" date="2017-02" db="UniProtKB">
        <authorList>
            <consortium name="WormBaseParasite"/>
        </authorList>
    </citation>
    <scope>IDENTIFICATION</scope>
</reference>
<proteinExistence type="predicted"/>
<dbReference type="STRING" id="42155.A0A0R3R8K8"/>
<evidence type="ECO:0000313" key="1">
    <source>
        <dbReference type="EMBL" id="VDO49065.1"/>
    </source>
</evidence>
<evidence type="ECO:0000313" key="2">
    <source>
        <dbReference type="Proteomes" id="UP000280834"/>
    </source>
</evidence>
<sequence>MTRKRKSVSVVENCYLGRGPNVPVNAVGSNWSSEYLENFNQRCGHIGYIEK</sequence>
<dbReference type="Proteomes" id="UP000280834">
    <property type="component" value="Unassembled WGS sequence"/>
</dbReference>
<dbReference type="AlphaFoldDB" id="A0A0R3R8K8"/>
<organism evidence="3">
    <name type="scientific">Brugia timori</name>
    <dbReference type="NCBI Taxonomy" id="42155"/>
    <lineage>
        <taxon>Eukaryota</taxon>
        <taxon>Metazoa</taxon>
        <taxon>Ecdysozoa</taxon>
        <taxon>Nematoda</taxon>
        <taxon>Chromadorea</taxon>
        <taxon>Rhabditida</taxon>
        <taxon>Spirurina</taxon>
        <taxon>Spiruromorpha</taxon>
        <taxon>Filarioidea</taxon>
        <taxon>Onchocercidae</taxon>
        <taxon>Brugia</taxon>
    </lineage>
</organism>
<name>A0A0R3R8K8_9BILA</name>
<keyword evidence="2" id="KW-1185">Reference proteome</keyword>